<dbReference type="GO" id="GO:0032190">
    <property type="term" value="F:acrosin binding"/>
    <property type="evidence" value="ECO:0007669"/>
    <property type="project" value="TreeGrafter"/>
</dbReference>
<organism evidence="3 4">
    <name type="scientific">Alosa alosa</name>
    <name type="common">allis shad</name>
    <dbReference type="NCBI Taxonomy" id="278164"/>
    <lineage>
        <taxon>Eukaryota</taxon>
        <taxon>Metazoa</taxon>
        <taxon>Chordata</taxon>
        <taxon>Craniata</taxon>
        <taxon>Vertebrata</taxon>
        <taxon>Euteleostomi</taxon>
        <taxon>Actinopterygii</taxon>
        <taxon>Neopterygii</taxon>
        <taxon>Teleostei</taxon>
        <taxon>Clupei</taxon>
        <taxon>Clupeiformes</taxon>
        <taxon>Clupeoidei</taxon>
        <taxon>Clupeidae</taxon>
        <taxon>Alosa</taxon>
    </lineage>
</organism>
<dbReference type="GO" id="GO:0007339">
    <property type="term" value="P:binding of sperm to zona pellucida"/>
    <property type="evidence" value="ECO:0007669"/>
    <property type="project" value="TreeGrafter"/>
</dbReference>
<feature type="domain" description="ZP" evidence="2">
    <location>
        <begin position="209"/>
        <end position="465"/>
    </location>
</feature>
<dbReference type="Gene3D" id="2.60.40.4100">
    <property type="entry name" value="Zona pellucida, ZP-C domain"/>
    <property type="match status" value="1"/>
</dbReference>
<dbReference type="PROSITE" id="PS51034">
    <property type="entry name" value="ZP_2"/>
    <property type="match status" value="1"/>
</dbReference>
<name>A0AAV6GXZ6_9TELE</name>
<reference evidence="3" key="1">
    <citation type="submission" date="2020-10" db="EMBL/GenBank/DDBJ databases">
        <title>Chromosome-scale genome assembly of the Allis shad, Alosa alosa.</title>
        <authorList>
            <person name="Margot Z."/>
            <person name="Christophe K."/>
            <person name="Cabau C."/>
            <person name="Louis A."/>
            <person name="Berthelot C."/>
            <person name="Parey E."/>
            <person name="Roest Crollius H."/>
            <person name="Montfort J."/>
            <person name="Robinson-Rechavi M."/>
            <person name="Bucao C."/>
            <person name="Bouchez O."/>
            <person name="Gislard M."/>
            <person name="Lluch J."/>
            <person name="Milhes M."/>
            <person name="Lampietro C."/>
            <person name="Lopez Roques C."/>
            <person name="Donnadieu C."/>
            <person name="Braasch I."/>
            <person name="Desvignes T."/>
            <person name="Postlethwait J."/>
            <person name="Bobe J."/>
            <person name="Guiguen Y."/>
        </authorList>
    </citation>
    <scope>NUCLEOTIDE SEQUENCE</scope>
    <source>
        <strain evidence="3">M-15738</strain>
        <tissue evidence="3">Blood</tissue>
    </source>
</reference>
<evidence type="ECO:0000313" key="4">
    <source>
        <dbReference type="Proteomes" id="UP000823561"/>
    </source>
</evidence>
<dbReference type="EMBL" id="JADWDJ010000007">
    <property type="protein sequence ID" value="KAG5278615.1"/>
    <property type="molecule type" value="Genomic_DNA"/>
</dbReference>
<sequence>MALTKIATGCMGPSKMQKIAPLVSEQQVPVVPVQPQQQVPVVPMLPQQQVPVVPVLPQQQVPVVPVLPQQQVPVVPVLPQQQVPVVPVLPQQQVPVVPVLPQQQVPVVPVLPQQQVPVVPVLPQQQVPVVPVLPQQQVPVVPVLPQQQVPVVPKPLDLPEFNVVMSPIGSGVFKPEVGTRALPEPVKQIFLPPAATTAPPPQYGNVDALCHLDRMYVRIKKELFSKPGDAWQYLKIGTCEVNQATADHYYFLYYLKGCGLKYEEKEDYSTFSNTLTYNPPSTGPILRELPFSVNVLCKYYKHFYAYAHGYHPELRAGTVFAPLFPYSQFTLRPYDDKWEPLKPCHRFTIGKPMYFEAKVPPTNGAVRTYINQCFITPTSDPNANPRYTVIDNNGCMVDSKASTSSKFIPHADKTALRFSIGAFVFRDSAALPTGGRALYLHCEIIKGPVTPSPSLKSCTYCNKKWTELYDNTTSVCSCCEATCPSAVPADSRKMVSSDPWKLAMASEARLEKAAAVPDLIEADDLVDGFEKYWGS</sequence>
<dbReference type="InterPro" id="IPR042235">
    <property type="entry name" value="ZP-C_dom"/>
</dbReference>
<dbReference type="GO" id="GO:0031012">
    <property type="term" value="C:extracellular matrix"/>
    <property type="evidence" value="ECO:0007669"/>
    <property type="project" value="TreeGrafter"/>
</dbReference>
<dbReference type="FunFam" id="2.60.40.4100:FF:000002">
    <property type="entry name" value="Zona pellucida sperm-binding protein 3"/>
    <property type="match status" value="1"/>
</dbReference>
<dbReference type="GO" id="GO:2000344">
    <property type="term" value="P:positive regulation of acrosome reaction"/>
    <property type="evidence" value="ECO:0007669"/>
    <property type="project" value="TreeGrafter"/>
</dbReference>
<accession>A0AAV6GXZ6</accession>
<dbReference type="InterPro" id="IPR055355">
    <property type="entry name" value="ZP-C"/>
</dbReference>
<dbReference type="PANTHER" id="PTHR11576">
    <property type="entry name" value="ZONA PELLUCIDA SPERM-BINDING PROTEIN 3"/>
    <property type="match status" value="1"/>
</dbReference>
<dbReference type="Pfam" id="PF00100">
    <property type="entry name" value="Zona_pellucida"/>
    <property type="match status" value="1"/>
</dbReference>
<evidence type="ECO:0000259" key="2">
    <source>
        <dbReference type="PROSITE" id="PS51034"/>
    </source>
</evidence>
<dbReference type="Gene3D" id="2.60.40.3210">
    <property type="entry name" value="Zona pellucida, ZP-N domain"/>
    <property type="match status" value="1"/>
</dbReference>
<evidence type="ECO:0000256" key="1">
    <source>
        <dbReference type="ARBA" id="ARBA00023157"/>
    </source>
</evidence>
<dbReference type="AlphaFoldDB" id="A0AAV6GXZ6"/>
<proteinExistence type="predicted"/>
<comment type="caution">
    <text evidence="3">The sequence shown here is derived from an EMBL/GenBank/DDBJ whole genome shotgun (WGS) entry which is preliminary data.</text>
</comment>
<dbReference type="GO" id="GO:0035803">
    <property type="term" value="P:egg coat formation"/>
    <property type="evidence" value="ECO:0007669"/>
    <property type="project" value="TreeGrafter"/>
</dbReference>
<keyword evidence="4" id="KW-1185">Reference proteome</keyword>
<protein>
    <recommendedName>
        <fullName evidence="2">ZP domain-containing protein</fullName>
    </recommendedName>
</protein>
<dbReference type="Proteomes" id="UP000823561">
    <property type="component" value="Chromosome 7"/>
</dbReference>
<dbReference type="InterPro" id="IPR001507">
    <property type="entry name" value="ZP_dom"/>
</dbReference>
<evidence type="ECO:0000313" key="3">
    <source>
        <dbReference type="EMBL" id="KAG5278615.1"/>
    </source>
</evidence>
<gene>
    <name evidence="3" type="ORF">AALO_G00100910</name>
</gene>
<dbReference type="SMART" id="SM00241">
    <property type="entry name" value="ZP"/>
    <property type="match status" value="1"/>
</dbReference>
<keyword evidence="1" id="KW-1015">Disulfide bond</keyword>
<dbReference type="PANTHER" id="PTHR11576:SF26">
    <property type="entry name" value="ZONA PELLUCIDA GLYCOPROTEIN 3D TANDEM DUPLICATE 2"/>
    <property type="match status" value="1"/>
</dbReference>